<keyword evidence="2" id="KW-0812">Transmembrane</keyword>
<feature type="region of interest" description="Disordered" evidence="1">
    <location>
        <begin position="76"/>
        <end position="97"/>
    </location>
</feature>
<keyword evidence="4" id="KW-0238">DNA-binding</keyword>
<dbReference type="InterPro" id="IPR001387">
    <property type="entry name" value="Cro/C1-type_HTH"/>
</dbReference>
<accession>A0A0R2MT88</accession>
<evidence type="ECO:0000256" key="1">
    <source>
        <dbReference type="SAM" id="MobiDB-lite"/>
    </source>
</evidence>
<dbReference type="Gene3D" id="1.10.260.40">
    <property type="entry name" value="lambda repressor-like DNA-binding domains"/>
    <property type="match status" value="1"/>
</dbReference>
<dbReference type="Proteomes" id="UP000050969">
    <property type="component" value="Unassembled WGS sequence"/>
</dbReference>
<dbReference type="CDD" id="cd00093">
    <property type="entry name" value="HTH_XRE"/>
    <property type="match status" value="1"/>
</dbReference>
<dbReference type="AlphaFoldDB" id="A0A0R2MT88"/>
<dbReference type="InterPro" id="IPR010982">
    <property type="entry name" value="Lambda_DNA-bd_dom_sf"/>
</dbReference>
<dbReference type="EMBL" id="JQCE01000032">
    <property type="protein sequence ID" value="KRO16772.1"/>
    <property type="molecule type" value="Genomic_DNA"/>
</dbReference>
<dbReference type="GO" id="GO:0003677">
    <property type="term" value="F:DNA binding"/>
    <property type="evidence" value="ECO:0007669"/>
    <property type="project" value="UniProtKB-KW"/>
</dbReference>
<feature type="compositionally biased region" description="Low complexity" evidence="1">
    <location>
        <begin position="149"/>
        <end position="181"/>
    </location>
</feature>
<dbReference type="InterPro" id="IPR025194">
    <property type="entry name" value="RodZ-like_C"/>
</dbReference>
<evidence type="ECO:0000313" key="4">
    <source>
        <dbReference type="EMBL" id="KRO16772.1"/>
    </source>
</evidence>
<keyword evidence="5" id="KW-1185">Reference proteome</keyword>
<dbReference type="STRING" id="1293598.IV56_GL000761"/>
<feature type="domain" description="Cytoskeleton protein RodZ-like C-terminal" evidence="3">
    <location>
        <begin position="220"/>
        <end position="289"/>
    </location>
</feature>
<comment type="caution">
    <text evidence="4">The sequence shown here is derived from an EMBL/GenBank/DDBJ whole genome shotgun (WGS) entry which is preliminary data.</text>
</comment>
<dbReference type="RefSeq" id="WP_054777421.1">
    <property type="nucleotide sequence ID" value="NZ_BBBX01000013.1"/>
</dbReference>
<feature type="transmembrane region" description="Helical" evidence="2">
    <location>
        <begin position="112"/>
        <end position="132"/>
    </location>
</feature>
<sequence length="296" mass="31574">MDEIGQKLREARTEKGYTIDDLQQITKIQKRYLIAIEEGRFDALPGDFYVRAFIKQYAQTVGLDGDALLNEFQEDVPAPQQQPEATEQPAEKSYSRLSRSGDAAKPSFFKRYLPQIVIALIALLIIAGVYVITIRQSQSNNKPAIPVDSSSVSIKQSESSSSKKTSSASSKKTESKSSSSSDKADKNKLSVKAAAATGATQAVTVTNLPKTGNKLTLSTTSATAWISVIVNGTTTWQGSVSESAPQTVAIADGVTSFEVKSGNAPVTSIKLNDANVDLQGGDSIVRTITFTATAAN</sequence>
<dbReference type="PANTHER" id="PTHR34475">
    <property type="match status" value="1"/>
</dbReference>
<dbReference type="OrthoDB" id="9797543at2"/>
<dbReference type="Pfam" id="PF13464">
    <property type="entry name" value="RodZ_C"/>
    <property type="match status" value="1"/>
</dbReference>
<dbReference type="Pfam" id="PF13413">
    <property type="entry name" value="HTH_25"/>
    <property type="match status" value="1"/>
</dbReference>
<reference evidence="4 5" key="1">
    <citation type="journal article" date="2015" name="Genome Announc.">
        <title>Expanding the biotechnology potential of lactobacilli through comparative genomics of 213 strains and associated genera.</title>
        <authorList>
            <person name="Sun Z."/>
            <person name="Harris H.M."/>
            <person name="McCann A."/>
            <person name="Guo C."/>
            <person name="Argimon S."/>
            <person name="Zhang W."/>
            <person name="Yang X."/>
            <person name="Jeffery I.B."/>
            <person name="Cooney J.C."/>
            <person name="Kagawa T.F."/>
            <person name="Liu W."/>
            <person name="Song Y."/>
            <person name="Salvetti E."/>
            <person name="Wrobel A."/>
            <person name="Rasinkangas P."/>
            <person name="Parkhill J."/>
            <person name="Rea M.C."/>
            <person name="O'Sullivan O."/>
            <person name="Ritari J."/>
            <person name="Douillard F.P."/>
            <person name="Paul Ross R."/>
            <person name="Yang R."/>
            <person name="Briner A.E."/>
            <person name="Felis G.E."/>
            <person name="de Vos W.M."/>
            <person name="Barrangou R."/>
            <person name="Klaenhammer T.R."/>
            <person name="Caufield P.W."/>
            <person name="Cui Y."/>
            <person name="Zhang H."/>
            <person name="O'Toole P.W."/>
        </authorList>
    </citation>
    <scope>NUCLEOTIDE SEQUENCE [LARGE SCALE GENOMIC DNA]</scope>
    <source>
        <strain evidence="4 5">DSM 24301</strain>
    </source>
</reference>
<feature type="compositionally biased region" description="Low complexity" evidence="1">
    <location>
        <begin position="77"/>
        <end position="88"/>
    </location>
</feature>
<gene>
    <name evidence="4" type="ORF">IV56_GL000761</name>
</gene>
<name>A0A0R2MT88_9LACO</name>
<feature type="region of interest" description="Disordered" evidence="1">
    <location>
        <begin position="141"/>
        <end position="187"/>
    </location>
</feature>
<evidence type="ECO:0000259" key="3">
    <source>
        <dbReference type="Pfam" id="PF13464"/>
    </source>
</evidence>
<protein>
    <submittedName>
        <fullName evidence="4">Xre-like DNA-binding protein</fullName>
    </submittedName>
</protein>
<dbReference type="PATRIC" id="fig|1293598.4.peg.809"/>
<dbReference type="InterPro" id="IPR050400">
    <property type="entry name" value="Bact_Cytoskel_RodZ"/>
</dbReference>
<dbReference type="PANTHER" id="PTHR34475:SF1">
    <property type="entry name" value="CYTOSKELETON PROTEIN RODZ"/>
    <property type="match status" value="1"/>
</dbReference>
<dbReference type="SUPFAM" id="SSF47413">
    <property type="entry name" value="lambda repressor-like DNA-binding domains"/>
    <property type="match status" value="1"/>
</dbReference>
<keyword evidence="2" id="KW-0472">Membrane</keyword>
<organism evidence="4 5">
    <name type="scientific">Lacticaseibacillus saniviri JCM 17471 = DSM 24301</name>
    <dbReference type="NCBI Taxonomy" id="1293598"/>
    <lineage>
        <taxon>Bacteria</taxon>
        <taxon>Bacillati</taxon>
        <taxon>Bacillota</taxon>
        <taxon>Bacilli</taxon>
        <taxon>Lactobacillales</taxon>
        <taxon>Lactobacillaceae</taxon>
        <taxon>Lacticaseibacillus</taxon>
    </lineage>
</organism>
<evidence type="ECO:0000313" key="5">
    <source>
        <dbReference type="Proteomes" id="UP000050969"/>
    </source>
</evidence>
<proteinExistence type="predicted"/>
<keyword evidence="2" id="KW-1133">Transmembrane helix</keyword>
<evidence type="ECO:0000256" key="2">
    <source>
        <dbReference type="SAM" id="Phobius"/>
    </source>
</evidence>